<feature type="compositionally biased region" description="Low complexity" evidence="1">
    <location>
        <begin position="203"/>
        <end position="232"/>
    </location>
</feature>
<dbReference type="EMBL" id="FNGP01000001">
    <property type="protein sequence ID" value="SDL09779.1"/>
    <property type="molecule type" value="Genomic_DNA"/>
</dbReference>
<dbReference type="STRING" id="686624.SAMN04488242_0177"/>
<dbReference type="AlphaFoldDB" id="A0A1G9HA72"/>
<organism evidence="2 3">
    <name type="scientific">Tessaracoccus oleiagri</name>
    <dbReference type="NCBI Taxonomy" id="686624"/>
    <lineage>
        <taxon>Bacteria</taxon>
        <taxon>Bacillati</taxon>
        <taxon>Actinomycetota</taxon>
        <taxon>Actinomycetes</taxon>
        <taxon>Propionibacteriales</taxon>
        <taxon>Propionibacteriaceae</taxon>
        <taxon>Tessaracoccus</taxon>
    </lineage>
</organism>
<protein>
    <submittedName>
        <fullName evidence="2">Uncharacterized protein</fullName>
    </submittedName>
</protein>
<feature type="region of interest" description="Disordered" evidence="1">
    <location>
        <begin position="61"/>
        <end position="97"/>
    </location>
</feature>
<feature type="compositionally biased region" description="Basic and acidic residues" evidence="1">
    <location>
        <begin position="1"/>
        <end position="21"/>
    </location>
</feature>
<evidence type="ECO:0000256" key="1">
    <source>
        <dbReference type="SAM" id="MobiDB-lite"/>
    </source>
</evidence>
<dbReference type="Proteomes" id="UP000199475">
    <property type="component" value="Unassembled WGS sequence"/>
</dbReference>
<sequence>MNPSHDESRREAARQEAEHVRHQASGAAKDVAHTAKSEAGNVKDEAKYQVRSLADSAKYEALSQASTQQRRLAEQSRHVSDDLQRLARGEQPETGLVQQALSAISDRAERLTRDLENKEPEDLIDDVRRFAARRPGTFLAIAAGIGVVAGRLTRGMKDSHDDQSSQWASTGYERRGQYTQPSRSPEPYGSRQPYGSDYGTAIPESSGTGVPPTGTGVPPTTGTGIPPTSGAGLTSGAGSTGSQGYDDLTRGTSSPRPTDPRPGAVHPGEARGIVDPGERP</sequence>
<accession>A0A1G9HA72</accession>
<evidence type="ECO:0000313" key="2">
    <source>
        <dbReference type="EMBL" id="SDL09779.1"/>
    </source>
</evidence>
<feature type="compositionally biased region" description="Basic and acidic residues" evidence="1">
    <location>
        <begin position="30"/>
        <end position="47"/>
    </location>
</feature>
<feature type="compositionally biased region" description="Basic and acidic residues" evidence="1">
    <location>
        <begin position="71"/>
        <end position="91"/>
    </location>
</feature>
<proteinExistence type="predicted"/>
<evidence type="ECO:0000313" key="3">
    <source>
        <dbReference type="Proteomes" id="UP000199475"/>
    </source>
</evidence>
<name>A0A1G9HA72_9ACTN</name>
<keyword evidence="3" id="KW-1185">Reference proteome</keyword>
<reference evidence="2 3" key="1">
    <citation type="submission" date="2016-10" db="EMBL/GenBank/DDBJ databases">
        <authorList>
            <person name="de Groot N.N."/>
        </authorList>
    </citation>
    <scope>NUCLEOTIDE SEQUENCE [LARGE SCALE GENOMIC DNA]</scope>
    <source>
        <strain evidence="2 3">CGMCC 1.9159</strain>
    </source>
</reference>
<feature type="region of interest" description="Disordered" evidence="1">
    <location>
        <begin position="1"/>
        <end position="47"/>
    </location>
</feature>
<feature type="region of interest" description="Disordered" evidence="1">
    <location>
        <begin position="155"/>
        <end position="280"/>
    </location>
</feature>
<gene>
    <name evidence="2" type="ORF">SAMN04488242_0177</name>
</gene>